<dbReference type="AlphaFoldDB" id="A0A4R2RWG0"/>
<evidence type="ECO:0000313" key="2">
    <source>
        <dbReference type="Proteomes" id="UP000294746"/>
    </source>
</evidence>
<protein>
    <submittedName>
        <fullName evidence="1">Uncharacterized protein</fullName>
    </submittedName>
</protein>
<dbReference type="EMBL" id="SLXV01000015">
    <property type="protein sequence ID" value="TCP68790.1"/>
    <property type="molecule type" value="Genomic_DNA"/>
</dbReference>
<dbReference type="OrthoDB" id="2988355at2"/>
<sequence length="147" mass="16448">MVHLVDIRYHQYGSTTPGGTSTPISTSPTAPSRVATVRFPLVCGTSLVELDGIIHVNNDNTNATGTQFVTVEIRRGATLIYQSNIEIDDEVLDDYTFVTFKHIDPLHVRCMEDVVYTLSIHSNVTNMFFHTPVNFTAKRYLIDSNAR</sequence>
<reference evidence="1 2" key="1">
    <citation type="submission" date="2019-03" db="EMBL/GenBank/DDBJ databases">
        <title>Genomic Encyclopedia of Type Strains, Phase IV (KMG-IV): sequencing the most valuable type-strain genomes for metagenomic binning, comparative biology and taxonomic classification.</title>
        <authorList>
            <person name="Goeker M."/>
        </authorList>
    </citation>
    <scope>NUCLEOTIDE SEQUENCE [LARGE SCALE GENOMIC DNA]</scope>
    <source>
        <strain evidence="1 2">DSM 46831</strain>
    </source>
</reference>
<gene>
    <name evidence="1" type="ORF">EDD57_11530</name>
</gene>
<proteinExistence type="predicted"/>
<dbReference type="RefSeq" id="WP_131848660.1">
    <property type="nucleotide sequence ID" value="NZ_SLXV01000015.1"/>
</dbReference>
<dbReference type="Proteomes" id="UP000294746">
    <property type="component" value="Unassembled WGS sequence"/>
</dbReference>
<accession>A0A4R2RWG0</accession>
<comment type="caution">
    <text evidence="1">The sequence shown here is derived from an EMBL/GenBank/DDBJ whole genome shotgun (WGS) entry which is preliminary data.</text>
</comment>
<organism evidence="1 2">
    <name type="scientific">Baia soyae</name>
    <dbReference type="NCBI Taxonomy" id="1544746"/>
    <lineage>
        <taxon>Bacteria</taxon>
        <taxon>Bacillati</taxon>
        <taxon>Bacillota</taxon>
        <taxon>Bacilli</taxon>
        <taxon>Bacillales</taxon>
        <taxon>Thermoactinomycetaceae</taxon>
        <taxon>Baia</taxon>
    </lineage>
</organism>
<name>A0A4R2RWG0_9BACL</name>
<keyword evidence="2" id="KW-1185">Reference proteome</keyword>
<evidence type="ECO:0000313" key="1">
    <source>
        <dbReference type="EMBL" id="TCP68790.1"/>
    </source>
</evidence>